<dbReference type="RefSeq" id="WP_209137754.1">
    <property type="nucleotide sequence ID" value="NZ_JAGHKO010000001.1"/>
</dbReference>
<evidence type="ECO:0000259" key="3">
    <source>
        <dbReference type="Pfam" id="PF21186"/>
    </source>
</evidence>
<evidence type="ECO:0000313" key="4">
    <source>
        <dbReference type="EMBL" id="MBO9199698.1"/>
    </source>
</evidence>
<gene>
    <name evidence="4" type="ORF">J7I42_05425</name>
</gene>
<feature type="compositionally biased region" description="Basic and acidic residues" evidence="1">
    <location>
        <begin position="203"/>
        <end position="227"/>
    </location>
</feature>
<evidence type="ECO:0000313" key="5">
    <source>
        <dbReference type="Proteomes" id="UP000677244"/>
    </source>
</evidence>
<feature type="domain" description="DUF5606" evidence="2">
    <location>
        <begin position="5"/>
        <end position="49"/>
    </location>
</feature>
<dbReference type="InterPro" id="IPR049281">
    <property type="entry name" value="BVU_3817-like_C_sf"/>
</dbReference>
<feature type="compositionally biased region" description="Basic and acidic residues" evidence="1">
    <location>
        <begin position="144"/>
        <end position="170"/>
    </location>
</feature>
<keyword evidence="5" id="KW-1185">Reference proteome</keyword>
<dbReference type="InterPro" id="IPR041218">
    <property type="entry name" value="DUF5606"/>
</dbReference>
<reference evidence="4 5" key="1">
    <citation type="submission" date="2021-03" db="EMBL/GenBank/DDBJ databases">
        <title>Assistant Professor.</title>
        <authorList>
            <person name="Huq M.A."/>
        </authorList>
    </citation>
    <scope>NUCLEOTIDE SEQUENCE [LARGE SCALE GENOMIC DNA]</scope>
    <source>
        <strain evidence="4 5">MAH-29</strain>
    </source>
</reference>
<proteinExistence type="predicted"/>
<evidence type="ECO:0000259" key="2">
    <source>
        <dbReference type="Pfam" id="PF18347"/>
    </source>
</evidence>
<comment type="caution">
    <text evidence="4">The sequence shown here is derived from an EMBL/GenBank/DDBJ whole genome shotgun (WGS) entry which is preliminary data.</text>
</comment>
<dbReference type="Gene3D" id="1.10.10.1650">
    <property type="match status" value="1"/>
</dbReference>
<name>A0ABS3YP84_9BACT</name>
<dbReference type="InterPro" id="IPR049282">
    <property type="entry name" value="BVU_3817_N_sf"/>
</dbReference>
<dbReference type="EMBL" id="JAGHKO010000001">
    <property type="protein sequence ID" value="MBO9199698.1"/>
    <property type="molecule type" value="Genomic_DNA"/>
</dbReference>
<sequence length="227" mass="25120">MEYAKIVAVTGLPGLFELVSSKSDGAIVKSLDDNSTKFVSSRIHNFSHLESIEVYTVRDNVNLVDIFTAMDQSGEKTPDEKDNSAVKKYFEKVYPDLDFERVYSSDMKKMVKWFGVLKSNNIEIKLREITEEAPEETAVAEEVAPAKEEKTKAAKAPKEEATEEKKEAAPKKKAAPKAKKEEAEGEGEEKKEAAPKKKAAPKAKKEDGEGEADAPKKKAAPKKEAKK</sequence>
<feature type="compositionally biased region" description="Basic and acidic residues" evidence="1">
    <location>
        <begin position="178"/>
        <end position="195"/>
    </location>
</feature>
<dbReference type="Pfam" id="PF18347">
    <property type="entry name" value="DUF5606"/>
    <property type="match status" value="1"/>
</dbReference>
<feature type="domain" description="DUF6852" evidence="3">
    <location>
        <begin position="52"/>
        <end position="117"/>
    </location>
</feature>
<dbReference type="InterPro" id="IPR049280">
    <property type="entry name" value="DUF6852"/>
</dbReference>
<dbReference type="Gene3D" id="2.30.30.730">
    <property type="match status" value="1"/>
</dbReference>
<organism evidence="4 5">
    <name type="scientific">Niastella soli</name>
    <dbReference type="NCBI Taxonomy" id="2821487"/>
    <lineage>
        <taxon>Bacteria</taxon>
        <taxon>Pseudomonadati</taxon>
        <taxon>Bacteroidota</taxon>
        <taxon>Chitinophagia</taxon>
        <taxon>Chitinophagales</taxon>
        <taxon>Chitinophagaceae</taxon>
        <taxon>Niastella</taxon>
    </lineage>
</organism>
<dbReference type="Proteomes" id="UP000677244">
    <property type="component" value="Unassembled WGS sequence"/>
</dbReference>
<feature type="region of interest" description="Disordered" evidence="1">
    <location>
        <begin position="133"/>
        <end position="227"/>
    </location>
</feature>
<dbReference type="Pfam" id="PF21186">
    <property type="entry name" value="DUF6852"/>
    <property type="match status" value="1"/>
</dbReference>
<protein>
    <submittedName>
        <fullName evidence="4">DUF5606 domain-containing protein</fullName>
    </submittedName>
</protein>
<accession>A0ABS3YP84</accession>
<evidence type="ECO:0000256" key="1">
    <source>
        <dbReference type="SAM" id="MobiDB-lite"/>
    </source>
</evidence>